<dbReference type="Proteomes" id="UP000308549">
    <property type="component" value="Unassembled WGS sequence"/>
</dbReference>
<reference evidence="3 4" key="1">
    <citation type="submission" date="2017-03" db="EMBL/GenBank/DDBJ databases">
        <title>Genomes of endolithic fungi from Antarctica.</title>
        <authorList>
            <person name="Coleine C."/>
            <person name="Masonjones S."/>
            <person name="Stajich J.E."/>
        </authorList>
    </citation>
    <scope>NUCLEOTIDE SEQUENCE [LARGE SCALE GENOMIC DNA]</scope>
    <source>
        <strain evidence="3 4">CCFEE 6315</strain>
    </source>
</reference>
<dbReference type="EMBL" id="NAJL01000009">
    <property type="protein sequence ID" value="TKA30961.1"/>
    <property type="molecule type" value="Genomic_DNA"/>
</dbReference>
<dbReference type="GO" id="GO:0031072">
    <property type="term" value="F:heat shock protein binding"/>
    <property type="evidence" value="ECO:0007669"/>
    <property type="project" value="TreeGrafter"/>
</dbReference>
<accession>A0A4U0U6X0</accession>
<evidence type="ECO:0000256" key="1">
    <source>
        <dbReference type="SAM" id="MobiDB-lite"/>
    </source>
</evidence>
<dbReference type="PANTHER" id="PTHR44144:SF1">
    <property type="entry name" value="DNAJ HOMOLOG SUBFAMILY C MEMBER 9"/>
    <property type="match status" value="1"/>
</dbReference>
<feature type="compositionally biased region" description="Basic and acidic residues" evidence="1">
    <location>
        <begin position="152"/>
        <end position="214"/>
    </location>
</feature>
<feature type="compositionally biased region" description="Polar residues" evidence="1">
    <location>
        <begin position="519"/>
        <end position="535"/>
    </location>
</feature>
<dbReference type="Gene3D" id="1.10.287.110">
    <property type="entry name" value="DnaJ domain"/>
    <property type="match status" value="1"/>
</dbReference>
<feature type="compositionally biased region" description="Polar residues" evidence="1">
    <location>
        <begin position="616"/>
        <end position="637"/>
    </location>
</feature>
<evidence type="ECO:0000313" key="4">
    <source>
        <dbReference type="Proteomes" id="UP000308549"/>
    </source>
</evidence>
<protein>
    <recommendedName>
        <fullName evidence="2">J domain-containing protein</fullName>
    </recommendedName>
</protein>
<feature type="compositionally biased region" description="Basic and acidic residues" evidence="1">
    <location>
        <begin position="306"/>
        <end position="319"/>
    </location>
</feature>
<feature type="compositionally biased region" description="Basic and acidic residues" evidence="1">
    <location>
        <begin position="401"/>
        <end position="421"/>
    </location>
</feature>
<dbReference type="PANTHER" id="PTHR44144">
    <property type="entry name" value="DNAJ HOMOLOG SUBFAMILY C MEMBER 9"/>
    <property type="match status" value="1"/>
</dbReference>
<dbReference type="GO" id="GO:0005634">
    <property type="term" value="C:nucleus"/>
    <property type="evidence" value="ECO:0007669"/>
    <property type="project" value="TreeGrafter"/>
</dbReference>
<evidence type="ECO:0000313" key="3">
    <source>
        <dbReference type="EMBL" id="TKA30961.1"/>
    </source>
</evidence>
<dbReference type="Pfam" id="PF00226">
    <property type="entry name" value="DnaJ"/>
    <property type="match status" value="1"/>
</dbReference>
<dbReference type="InterPro" id="IPR052594">
    <property type="entry name" value="J_domain-containing_protein"/>
</dbReference>
<dbReference type="OrthoDB" id="10250354at2759"/>
<organism evidence="3 4">
    <name type="scientific">Salinomyces thailandicus</name>
    <dbReference type="NCBI Taxonomy" id="706561"/>
    <lineage>
        <taxon>Eukaryota</taxon>
        <taxon>Fungi</taxon>
        <taxon>Dikarya</taxon>
        <taxon>Ascomycota</taxon>
        <taxon>Pezizomycotina</taxon>
        <taxon>Dothideomycetes</taxon>
        <taxon>Dothideomycetidae</taxon>
        <taxon>Mycosphaerellales</taxon>
        <taxon>Teratosphaeriaceae</taxon>
        <taxon>Salinomyces</taxon>
    </lineage>
</organism>
<keyword evidence="4" id="KW-1185">Reference proteome</keyword>
<feature type="compositionally biased region" description="Basic and acidic residues" evidence="1">
    <location>
        <begin position="335"/>
        <end position="359"/>
    </location>
</feature>
<evidence type="ECO:0000259" key="2">
    <source>
        <dbReference type="PROSITE" id="PS50076"/>
    </source>
</evidence>
<feature type="compositionally biased region" description="Acidic residues" evidence="1">
    <location>
        <begin position="215"/>
        <end position="227"/>
    </location>
</feature>
<dbReference type="GO" id="GO:0005737">
    <property type="term" value="C:cytoplasm"/>
    <property type="evidence" value="ECO:0007669"/>
    <property type="project" value="TreeGrafter"/>
</dbReference>
<feature type="compositionally biased region" description="Basic and acidic residues" evidence="1">
    <location>
        <begin position="81"/>
        <end position="116"/>
    </location>
</feature>
<feature type="compositionally biased region" description="Polar residues" evidence="1">
    <location>
        <begin position="422"/>
        <end position="450"/>
    </location>
</feature>
<feature type="compositionally biased region" description="Basic and acidic residues" evidence="1">
    <location>
        <begin position="228"/>
        <end position="269"/>
    </location>
</feature>
<dbReference type="SUPFAM" id="SSF46565">
    <property type="entry name" value="Chaperone J-domain"/>
    <property type="match status" value="1"/>
</dbReference>
<sequence>MSSPLPEDPYISLGVPKDATSQTIKTKYRKLVLKFHPDKVQDEAAKQAATDQFHKIQKAYEVIGDEDRRARYDAQCKLAQLRKDAMERDRQGDESDARSEVRTPTRRTSTDTDRGASHTKASQRGAKASPRYEERRPGYTSASSYAAGDYFEPQHRPTSRKDAEYERAAKRQPPRSDRERSRGAAREAERVKHKEREARRDREIRRDRERKTAYIEEESESDSDEYETQDRRWAREDELKRARAPYHEQVRRDKEEATRGYYDTEERAHKVLAQADSAREYIGKAAKPKQRSSDEERRPSPVRMASSKDRTGYIKRAEGRPSVMVRRGSSKPKTASREADERRGSERRASVDDTRDARRPPPLTTSKSSPVDIKPPFDKQRAASVQVGASEQEEFVPPRFRRAETMPHVTTTRDSRRREPQKTSGLRQTETTDGLLSPGATPSTSPSKYTYRQEYADDTEYPTPDGYRTEVREPGATAQQNQRYTRSPSPMREADKTKGRTSSARYPASSPQRPAAPRTTSTSYVYNRSQPTQGVSEAYARPSIGRENSRRESPLYGEVPTTAGRERERERERERDSRSPRQTHSKYDTPPESARYQKDFNPEDIRVQSGYGSRRPSATTRPSYSSRQSSYNPVYVK</sequence>
<dbReference type="InterPro" id="IPR001623">
    <property type="entry name" value="DnaJ_domain"/>
</dbReference>
<comment type="caution">
    <text evidence="3">The sequence shown here is derived from an EMBL/GenBank/DDBJ whole genome shotgun (WGS) entry which is preliminary data.</text>
</comment>
<dbReference type="InterPro" id="IPR036869">
    <property type="entry name" value="J_dom_sf"/>
</dbReference>
<dbReference type="SMART" id="SM00271">
    <property type="entry name" value="DnaJ"/>
    <property type="match status" value="1"/>
</dbReference>
<feature type="compositionally biased region" description="Low complexity" evidence="1">
    <location>
        <begin position="502"/>
        <end position="518"/>
    </location>
</feature>
<name>A0A4U0U6X0_9PEZI</name>
<dbReference type="PROSITE" id="PS50076">
    <property type="entry name" value="DNAJ_2"/>
    <property type="match status" value="1"/>
</dbReference>
<proteinExistence type="predicted"/>
<feature type="compositionally biased region" description="Basic and acidic residues" evidence="1">
    <location>
        <begin position="564"/>
        <end position="606"/>
    </location>
</feature>
<dbReference type="CDD" id="cd06257">
    <property type="entry name" value="DnaJ"/>
    <property type="match status" value="1"/>
</dbReference>
<dbReference type="AlphaFoldDB" id="A0A4U0U6X0"/>
<gene>
    <name evidence="3" type="ORF">B0A50_01929</name>
</gene>
<dbReference type="PRINTS" id="PR00625">
    <property type="entry name" value="JDOMAIN"/>
</dbReference>
<feature type="compositionally biased region" description="Polar residues" evidence="1">
    <location>
        <begin position="477"/>
        <end position="488"/>
    </location>
</feature>
<feature type="domain" description="J" evidence="2">
    <location>
        <begin position="8"/>
        <end position="76"/>
    </location>
</feature>
<feature type="region of interest" description="Disordered" evidence="1">
    <location>
        <begin position="81"/>
        <end position="637"/>
    </location>
</feature>